<dbReference type="GO" id="GO:0052621">
    <property type="term" value="F:diguanylate cyclase activity"/>
    <property type="evidence" value="ECO:0007669"/>
    <property type="project" value="UniProtKB-EC"/>
</dbReference>
<dbReference type="CDD" id="cd01949">
    <property type="entry name" value="GGDEF"/>
    <property type="match status" value="1"/>
</dbReference>
<dbReference type="SUPFAM" id="SSF55073">
    <property type="entry name" value="Nucleotide cyclase"/>
    <property type="match status" value="1"/>
</dbReference>
<dbReference type="Gene3D" id="3.30.70.270">
    <property type="match status" value="1"/>
</dbReference>
<sequence>MVAILEAQPGEASSTSNSDRSFAVRLMEHLVVPTFVIDRDGRVIIWNKACERLTGVLAIDVLGTREHWRAFYDVERPCLVDLLLRNQEAEAVSLYAAHSDVVGARNGLSAENWCVMPGAARRLYLAIDAGLIFDDSGEIIAVVESLRDITAQKVAEAELQALASSDGLTAIGNRRFFDSRLEDEWRRGRRNGSSMSVLLLDIDFFKQYNDAFGHQRGDDCLRLIAATIVGQLFRAGDVAARYGGEEFAVILPDTDAIGAFEVAERIRTAIEKLGLPNPAPQGFGKVTASIGVTSIEALSSHPIEKLVCFADIALYRAKEAGRNRVAAYDDAPGCRKARVAQHAGSQIPIISSSDCAACRLTAETSSTTRTSSACSSSSAPQPP</sequence>
<dbReference type="AlphaFoldDB" id="A0A2S6N0V5"/>
<dbReference type="EC" id="2.7.7.65" evidence="1"/>
<dbReference type="OrthoDB" id="9812260at2"/>
<evidence type="ECO:0000256" key="1">
    <source>
        <dbReference type="ARBA" id="ARBA00012528"/>
    </source>
</evidence>
<dbReference type="CDD" id="cd00130">
    <property type="entry name" value="PAS"/>
    <property type="match status" value="1"/>
</dbReference>
<evidence type="ECO:0000313" key="4">
    <source>
        <dbReference type="Proteomes" id="UP000239089"/>
    </source>
</evidence>
<name>A0A2S6N0V5_9HYPH</name>
<dbReference type="InterPro" id="IPR000014">
    <property type="entry name" value="PAS"/>
</dbReference>
<reference evidence="3 4" key="1">
    <citation type="journal article" date="2018" name="Arch. Microbiol.">
        <title>New insights into the metabolic potential of the phototrophic purple bacterium Rhodopila globiformis DSM 161(T) from its draft genome sequence and evidence for a vanadium-dependent nitrogenase.</title>
        <authorList>
            <person name="Imhoff J.F."/>
            <person name="Rahn T."/>
            <person name="Kunzel S."/>
            <person name="Neulinger S.C."/>
        </authorList>
    </citation>
    <scope>NUCLEOTIDE SEQUENCE [LARGE SCALE GENOMIC DNA]</scope>
    <source>
        <strain evidence="3 4">DSM 16996</strain>
    </source>
</reference>
<organism evidence="3 4">
    <name type="scientific">Rhodoblastus sphagnicola</name>
    <dbReference type="NCBI Taxonomy" id="333368"/>
    <lineage>
        <taxon>Bacteria</taxon>
        <taxon>Pseudomonadati</taxon>
        <taxon>Pseudomonadota</taxon>
        <taxon>Alphaproteobacteria</taxon>
        <taxon>Hyphomicrobiales</taxon>
        <taxon>Rhodoblastaceae</taxon>
        <taxon>Rhodoblastus</taxon>
    </lineage>
</organism>
<dbReference type="PANTHER" id="PTHR45138:SF9">
    <property type="entry name" value="DIGUANYLATE CYCLASE DGCM-RELATED"/>
    <property type="match status" value="1"/>
</dbReference>
<dbReference type="SMART" id="SM00091">
    <property type="entry name" value="PAS"/>
    <property type="match status" value="1"/>
</dbReference>
<keyword evidence="4" id="KW-1185">Reference proteome</keyword>
<dbReference type="PROSITE" id="PS50887">
    <property type="entry name" value="GGDEF"/>
    <property type="match status" value="1"/>
</dbReference>
<dbReference type="GO" id="GO:0043709">
    <property type="term" value="P:cell adhesion involved in single-species biofilm formation"/>
    <property type="evidence" value="ECO:0007669"/>
    <property type="project" value="TreeGrafter"/>
</dbReference>
<dbReference type="PROSITE" id="PS50112">
    <property type="entry name" value="PAS"/>
    <property type="match status" value="1"/>
</dbReference>
<dbReference type="Pfam" id="PF13426">
    <property type="entry name" value="PAS_9"/>
    <property type="match status" value="1"/>
</dbReference>
<dbReference type="GO" id="GO:0005886">
    <property type="term" value="C:plasma membrane"/>
    <property type="evidence" value="ECO:0007669"/>
    <property type="project" value="TreeGrafter"/>
</dbReference>
<dbReference type="InterPro" id="IPR000160">
    <property type="entry name" value="GGDEF_dom"/>
</dbReference>
<dbReference type="Proteomes" id="UP000239089">
    <property type="component" value="Unassembled WGS sequence"/>
</dbReference>
<dbReference type="InterPro" id="IPR000700">
    <property type="entry name" value="PAS-assoc_C"/>
</dbReference>
<dbReference type="RefSeq" id="WP_104509296.1">
    <property type="nucleotide sequence ID" value="NZ_JACIGC010000031.1"/>
</dbReference>
<dbReference type="Pfam" id="PF00990">
    <property type="entry name" value="GGDEF"/>
    <property type="match status" value="1"/>
</dbReference>
<dbReference type="EMBL" id="NHSJ01000112">
    <property type="protein sequence ID" value="PPQ28263.1"/>
    <property type="molecule type" value="Genomic_DNA"/>
</dbReference>
<proteinExistence type="predicted"/>
<dbReference type="NCBIfam" id="TIGR00254">
    <property type="entry name" value="GGDEF"/>
    <property type="match status" value="1"/>
</dbReference>
<protein>
    <recommendedName>
        <fullName evidence="1">diguanylate cyclase</fullName>
        <ecNumber evidence="1">2.7.7.65</ecNumber>
    </recommendedName>
</protein>
<dbReference type="NCBIfam" id="TIGR00229">
    <property type="entry name" value="sensory_box"/>
    <property type="match status" value="1"/>
</dbReference>
<dbReference type="PANTHER" id="PTHR45138">
    <property type="entry name" value="REGULATORY COMPONENTS OF SENSORY TRANSDUCTION SYSTEM"/>
    <property type="match status" value="1"/>
</dbReference>
<accession>A0A2S6N0V5</accession>
<dbReference type="InterPro" id="IPR035965">
    <property type="entry name" value="PAS-like_dom_sf"/>
</dbReference>
<comment type="caution">
    <text evidence="3">The sequence shown here is derived from an EMBL/GenBank/DDBJ whole genome shotgun (WGS) entry which is preliminary data.</text>
</comment>
<evidence type="ECO:0000313" key="3">
    <source>
        <dbReference type="EMBL" id="PPQ28263.1"/>
    </source>
</evidence>
<dbReference type="SUPFAM" id="SSF55785">
    <property type="entry name" value="PYP-like sensor domain (PAS domain)"/>
    <property type="match status" value="1"/>
</dbReference>
<dbReference type="InterPro" id="IPR043128">
    <property type="entry name" value="Rev_trsase/Diguanyl_cyclase"/>
</dbReference>
<dbReference type="InterPro" id="IPR050469">
    <property type="entry name" value="Diguanylate_Cyclase"/>
</dbReference>
<dbReference type="GO" id="GO:1902201">
    <property type="term" value="P:negative regulation of bacterial-type flagellum-dependent cell motility"/>
    <property type="evidence" value="ECO:0007669"/>
    <property type="project" value="TreeGrafter"/>
</dbReference>
<gene>
    <name evidence="3" type="ORF">CCR94_18280</name>
</gene>
<dbReference type="SMART" id="SM00267">
    <property type="entry name" value="GGDEF"/>
    <property type="match status" value="1"/>
</dbReference>
<comment type="catalytic activity">
    <reaction evidence="2">
        <text>2 GTP = 3',3'-c-di-GMP + 2 diphosphate</text>
        <dbReference type="Rhea" id="RHEA:24898"/>
        <dbReference type="ChEBI" id="CHEBI:33019"/>
        <dbReference type="ChEBI" id="CHEBI:37565"/>
        <dbReference type="ChEBI" id="CHEBI:58805"/>
        <dbReference type="EC" id="2.7.7.65"/>
    </reaction>
</comment>
<dbReference type="InterPro" id="IPR029787">
    <property type="entry name" value="Nucleotide_cyclase"/>
</dbReference>
<evidence type="ECO:0000256" key="2">
    <source>
        <dbReference type="ARBA" id="ARBA00034247"/>
    </source>
</evidence>
<dbReference type="FunFam" id="3.30.70.270:FF:000001">
    <property type="entry name" value="Diguanylate cyclase domain protein"/>
    <property type="match status" value="1"/>
</dbReference>
<dbReference type="Gene3D" id="3.30.450.20">
    <property type="entry name" value="PAS domain"/>
    <property type="match status" value="1"/>
</dbReference>
<dbReference type="PROSITE" id="PS50113">
    <property type="entry name" value="PAC"/>
    <property type="match status" value="1"/>
</dbReference>